<reference evidence="9" key="1">
    <citation type="journal article" date="2019" name="Int. J. Syst. Evol. Microbiol.">
        <title>The Global Catalogue of Microorganisms (GCM) 10K type strain sequencing project: providing services to taxonomists for standard genome sequencing and annotation.</title>
        <authorList>
            <consortium name="The Broad Institute Genomics Platform"/>
            <consortium name="The Broad Institute Genome Sequencing Center for Infectious Disease"/>
            <person name="Wu L."/>
            <person name="Ma J."/>
        </authorList>
    </citation>
    <scope>NUCLEOTIDE SEQUENCE [LARGE SCALE GENOMIC DNA]</scope>
    <source>
        <strain evidence="9">JCM 16021</strain>
    </source>
</reference>
<dbReference type="RefSeq" id="WP_344301450.1">
    <property type="nucleotide sequence ID" value="NZ_BAAAQQ010000001.1"/>
</dbReference>
<feature type="domain" description="Core-binding (CB)" evidence="7">
    <location>
        <begin position="76"/>
        <end position="154"/>
    </location>
</feature>
<evidence type="ECO:0000259" key="6">
    <source>
        <dbReference type="PROSITE" id="PS51898"/>
    </source>
</evidence>
<dbReference type="InterPro" id="IPR002104">
    <property type="entry name" value="Integrase_catalytic"/>
</dbReference>
<evidence type="ECO:0000256" key="3">
    <source>
        <dbReference type="ARBA" id="ARBA00023125"/>
    </source>
</evidence>
<feature type="domain" description="Tyr recombinase" evidence="6">
    <location>
        <begin position="176"/>
        <end position="364"/>
    </location>
</feature>
<dbReference type="InterPro" id="IPR058717">
    <property type="entry name" value="Phage_L5_Integrase_N"/>
</dbReference>
<dbReference type="Pfam" id="PF14659">
    <property type="entry name" value="Phage_int_SAM_3"/>
    <property type="match status" value="1"/>
</dbReference>
<organism evidence="8 9">
    <name type="scientific">Nocardioides bigeumensis</name>
    <dbReference type="NCBI Taxonomy" id="433657"/>
    <lineage>
        <taxon>Bacteria</taxon>
        <taxon>Bacillati</taxon>
        <taxon>Actinomycetota</taxon>
        <taxon>Actinomycetes</taxon>
        <taxon>Propionibacteriales</taxon>
        <taxon>Nocardioidaceae</taxon>
        <taxon>Nocardioides</taxon>
    </lineage>
</organism>
<dbReference type="Proteomes" id="UP001500575">
    <property type="component" value="Unassembled WGS sequence"/>
</dbReference>
<evidence type="ECO:0000313" key="9">
    <source>
        <dbReference type="Proteomes" id="UP001500575"/>
    </source>
</evidence>
<dbReference type="Gene3D" id="1.10.443.10">
    <property type="entry name" value="Intergrase catalytic core"/>
    <property type="match status" value="1"/>
</dbReference>
<protein>
    <submittedName>
        <fullName evidence="8">Site-specific integrase</fullName>
    </submittedName>
</protein>
<evidence type="ECO:0000259" key="7">
    <source>
        <dbReference type="PROSITE" id="PS51900"/>
    </source>
</evidence>
<comment type="caution">
    <text evidence="8">The sequence shown here is derived from an EMBL/GenBank/DDBJ whole genome shotgun (WGS) entry which is preliminary data.</text>
</comment>
<dbReference type="CDD" id="cd01189">
    <property type="entry name" value="INT_ICEBs1_C_like"/>
    <property type="match status" value="1"/>
</dbReference>
<dbReference type="Pfam" id="PF00589">
    <property type="entry name" value="Phage_integrase"/>
    <property type="match status" value="1"/>
</dbReference>
<evidence type="ECO:0000256" key="5">
    <source>
        <dbReference type="PROSITE-ProRule" id="PRU01248"/>
    </source>
</evidence>
<accession>A0ABP5J883</accession>
<dbReference type="EMBL" id="BAAAQQ010000001">
    <property type="protein sequence ID" value="GAA2113035.1"/>
    <property type="molecule type" value="Genomic_DNA"/>
</dbReference>
<dbReference type="Gene3D" id="1.10.150.130">
    <property type="match status" value="1"/>
</dbReference>
<sequence>MAGRAGHRGFGSIRRLKSKRWQASYVGQDGERHSAPTTFFAKPDAEAWLANERLRLNSGAWSSPVERKEVVAARAVTFEKYATTFMVDRTLKPKTREHYESLLRKHLHPTFGALPVKAITPYVVKAWHTPYADRTPTLRSHAYGLLRTILGEAVHDGVIPANPCHIRGAGNAKRVHKIKPASLAELEAITTAMPERYRLMVLLAAWCGLRFGELTELRRRDVDVKGGVLHIRRGVTRVGGEYVIGTPKTDAGTRDVSIPPHLLPVVREHLTSNITGGRDGLLFPATDGVSHMASSSLYKVFYRARSLAGRDDLRFHDLRHTGAVLAASTGATLAELMARLGHSTAGAALRYQHASQDRDKVIAEALSALVQQR</sequence>
<keyword evidence="3 5" id="KW-0238">DNA-binding</keyword>
<dbReference type="PROSITE" id="PS51900">
    <property type="entry name" value="CB"/>
    <property type="match status" value="1"/>
</dbReference>
<comment type="similarity">
    <text evidence="1">Belongs to the 'phage' integrase family.</text>
</comment>
<dbReference type="PANTHER" id="PTHR30349:SF64">
    <property type="entry name" value="PROPHAGE INTEGRASE INTD-RELATED"/>
    <property type="match status" value="1"/>
</dbReference>
<keyword evidence="9" id="KW-1185">Reference proteome</keyword>
<evidence type="ECO:0000313" key="8">
    <source>
        <dbReference type="EMBL" id="GAA2113035.1"/>
    </source>
</evidence>
<dbReference type="InterPro" id="IPR011010">
    <property type="entry name" value="DNA_brk_join_enz"/>
</dbReference>
<dbReference type="PROSITE" id="PS51898">
    <property type="entry name" value="TYR_RECOMBINASE"/>
    <property type="match status" value="1"/>
</dbReference>
<evidence type="ECO:0000256" key="1">
    <source>
        <dbReference type="ARBA" id="ARBA00008857"/>
    </source>
</evidence>
<evidence type="ECO:0000256" key="2">
    <source>
        <dbReference type="ARBA" id="ARBA00022908"/>
    </source>
</evidence>
<proteinExistence type="inferred from homology"/>
<evidence type="ECO:0000256" key="4">
    <source>
        <dbReference type="ARBA" id="ARBA00023172"/>
    </source>
</evidence>
<dbReference type="InterPro" id="IPR044068">
    <property type="entry name" value="CB"/>
</dbReference>
<dbReference type="InterPro" id="IPR010998">
    <property type="entry name" value="Integrase_recombinase_N"/>
</dbReference>
<dbReference type="SUPFAM" id="SSF56349">
    <property type="entry name" value="DNA breaking-rejoining enzymes"/>
    <property type="match status" value="1"/>
</dbReference>
<keyword evidence="4" id="KW-0233">DNA recombination</keyword>
<dbReference type="Pfam" id="PF26003">
    <property type="entry name" value="Integrase_N_phage"/>
    <property type="match status" value="1"/>
</dbReference>
<dbReference type="PANTHER" id="PTHR30349">
    <property type="entry name" value="PHAGE INTEGRASE-RELATED"/>
    <property type="match status" value="1"/>
</dbReference>
<gene>
    <name evidence="8" type="ORF">GCM10009843_00290</name>
</gene>
<keyword evidence="2" id="KW-0229">DNA integration</keyword>
<dbReference type="InterPro" id="IPR013762">
    <property type="entry name" value="Integrase-like_cat_sf"/>
</dbReference>
<name>A0ABP5J883_9ACTN</name>
<dbReference type="InterPro" id="IPR004107">
    <property type="entry name" value="Integrase_SAM-like_N"/>
</dbReference>
<dbReference type="InterPro" id="IPR050090">
    <property type="entry name" value="Tyrosine_recombinase_XerCD"/>
</dbReference>